<dbReference type="PROSITE" id="PS00798">
    <property type="entry name" value="ALDOKETO_REDUCTASE_1"/>
    <property type="match status" value="1"/>
</dbReference>
<reference evidence="3" key="1">
    <citation type="submission" date="2021-01" db="EMBL/GenBank/DDBJ databases">
        <authorList>
            <person name="Corre E."/>
            <person name="Pelletier E."/>
            <person name="Niang G."/>
            <person name="Scheremetjew M."/>
            <person name="Finn R."/>
            <person name="Kale V."/>
            <person name="Holt S."/>
            <person name="Cochrane G."/>
            <person name="Meng A."/>
            <person name="Brown T."/>
            <person name="Cohen L."/>
        </authorList>
    </citation>
    <scope>NUCLEOTIDE SEQUENCE</scope>
    <source>
        <strain evidence="3">CCMP219</strain>
    </source>
</reference>
<proteinExistence type="predicted"/>
<evidence type="ECO:0000313" key="3">
    <source>
        <dbReference type="EMBL" id="CAD8285700.1"/>
    </source>
</evidence>
<dbReference type="InterPro" id="IPR020471">
    <property type="entry name" value="AKR"/>
</dbReference>
<sequence length="168" mass="17911">MEPRSGTPPRGAPETTAEHAAAPASPPSAAAAADTQQQPARVSVFDFSTKISLSGAENAALRGMEASGRVKGDSARSRCGDHDYKFLDAQPHAQLSNGHMIPLVGLGTWKSKPGQVQAAVECAVRAGYRHIDCAYVYENEHEVGTAIRNIIAEGVVQREDLFITSKLW</sequence>
<dbReference type="InterPro" id="IPR023210">
    <property type="entry name" value="NADP_OxRdtase_dom"/>
</dbReference>
<dbReference type="Pfam" id="PF00248">
    <property type="entry name" value="Aldo_ket_red"/>
    <property type="match status" value="1"/>
</dbReference>
<dbReference type="AlphaFoldDB" id="A0A7R9V6E6"/>
<organism evidence="3">
    <name type="scientific">Chlamydomonas euryale</name>
    <dbReference type="NCBI Taxonomy" id="1486919"/>
    <lineage>
        <taxon>Eukaryota</taxon>
        <taxon>Viridiplantae</taxon>
        <taxon>Chlorophyta</taxon>
        <taxon>core chlorophytes</taxon>
        <taxon>Chlorophyceae</taxon>
        <taxon>CS clade</taxon>
        <taxon>Chlamydomonadales</taxon>
        <taxon>Chlamydomonadaceae</taxon>
        <taxon>Chlamydomonas</taxon>
    </lineage>
</organism>
<feature type="region of interest" description="Disordered" evidence="1">
    <location>
        <begin position="1"/>
        <end position="39"/>
    </location>
</feature>
<dbReference type="SUPFAM" id="SSF51430">
    <property type="entry name" value="NAD(P)-linked oxidoreductase"/>
    <property type="match status" value="1"/>
</dbReference>
<protein>
    <recommendedName>
        <fullName evidence="2">NADP-dependent oxidoreductase domain-containing protein</fullName>
    </recommendedName>
</protein>
<gene>
    <name evidence="3" type="ORF">CEUR00632_LOCUS5738</name>
</gene>
<evidence type="ECO:0000256" key="1">
    <source>
        <dbReference type="SAM" id="MobiDB-lite"/>
    </source>
</evidence>
<dbReference type="InterPro" id="IPR018170">
    <property type="entry name" value="Aldo/ket_reductase_CS"/>
</dbReference>
<dbReference type="GO" id="GO:0016491">
    <property type="term" value="F:oxidoreductase activity"/>
    <property type="evidence" value="ECO:0007669"/>
    <property type="project" value="InterPro"/>
</dbReference>
<feature type="domain" description="NADP-dependent oxidoreductase" evidence="2">
    <location>
        <begin position="105"/>
        <end position="167"/>
    </location>
</feature>
<name>A0A7R9V6E6_9CHLO</name>
<dbReference type="EMBL" id="HBEC01012463">
    <property type="protein sequence ID" value="CAD8285700.1"/>
    <property type="molecule type" value="Transcribed_RNA"/>
</dbReference>
<dbReference type="Gene3D" id="3.20.20.100">
    <property type="entry name" value="NADP-dependent oxidoreductase domain"/>
    <property type="match status" value="1"/>
</dbReference>
<dbReference type="PANTHER" id="PTHR11732">
    <property type="entry name" value="ALDO/KETO REDUCTASE"/>
    <property type="match status" value="1"/>
</dbReference>
<accession>A0A7R9V6E6</accession>
<dbReference type="InterPro" id="IPR036812">
    <property type="entry name" value="NAD(P)_OxRdtase_dom_sf"/>
</dbReference>
<evidence type="ECO:0000259" key="2">
    <source>
        <dbReference type="Pfam" id="PF00248"/>
    </source>
</evidence>
<feature type="compositionally biased region" description="Low complexity" evidence="1">
    <location>
        <begin position="12"/>
        <end position="39"/>
    </location>
</feature>